<dbReference type="Pfam" id="PF00325">
    <property type="entry name" value="Crp"/>
    <property type="match status" value="1"/>
</dbReference>
<organism evidence="6 7">
    <name type="scientific">Salipaludibacillus neizhouensis</name>
    <dbReference type="NCBI Taxonomy" id="885475"/>
    <lineage>
        <taxon>Bacteria</taxon>
        <taxon>Bacillati</taxon>
        <taxon>Bacillota</taxon>
        <taxon>Bacilli</taxon>
        <taxon>Bacillales</taxon>
        <taxon>Bacillaceae</taxon>
    </lineage>
</organism>
<feature type="domain" description="Cyclic nucleotide-binding" evidence="5">
    <location>
        <begin position="1"/>
        <end position="73"/>
    </location>
</feature>
<evidence type="ECO:0000313" key="6">
    <source>
        <dbReference type="EMBL" id="RKL64764.1"/>
    </source>
</evidence>
<dbReference type="SUPFAM" id="SSF46785">
    <property type="entry name" value="Winged helix' DNA-binding domain"/>
    <property type="match status" value="1"/>
</dbReference>
<name>A0A3A9JV08_9BACI</name>
<gene>
    <name evidence="6" type="ORF">CR203_24470</name>
</gene>
<dbReference type="Gene3D" id="2.60.120.10">
    <property type="entry name" value="Jelly Rolls"/>
    <property type="match status" value="1"/>
</dbReference>
<dbReference type="InterPro" id="IPR014710">
    <property type="entry name" value="RmlC-like_jellyroll"/>
</dbReference>
<evidence type="ECO:0000256" key="2">
    <source>
        <dbReference type="ARBA" id="ARBA00023125"/>
    </source>
</evidence>
<dbReference type="GO" id="GO:0003677">
    <property type="term" value="F:DNA binding"/>
    <property type="evidence" value="ECO:0007669"/>
    <property type="project" value="UniProtKB-KW"/>
</dbReference>
<dbReference type="OrthoDB" id="2903186at2"/>
<evidence type="ECO:0000256" key="3">
    <source>
        <dbReference type="ARBA" id="ARBA00023159"/>
    </source>
</evidence>
<dbReference type="RefSeq" id="WP_110938883.1">
    <property type="nucleotide sequence ID" value="NZ_KZ614148.1"/>
</dbReference>
<keyword evidence="1" id="KW-0805">Transcription regulation</keyword>
<protein>
    <submittedName>
        <fullName evidence="6">Crp/Fnr family transcriptional regulator</fullName>
    </submittedName>
</protein>
<dbReference type="Pfam" id="PF00027">
    <property type="entry name" value="cNMP_binding"/>
    <property type="match status" value="1"/>
</dbReference>
<dbReference type="Proteomes" id="UP000281498">
    <property type="component" value="Unassembled WGS sequence"/>
</dbReference>
<dbReference type="InterPro" id="IPR018490">
    <property type="entry name" value="cNMP-bd_dom_sf"/>
</dbReference>
<keyword evidence="4" id="KW-0804">Transcription</keyword>
<dbReference type="GO" id="GO:0005829">
    <property type="term" value="C:cytosol"/>
    <property type="evidence" value="ECO:0007669"/>
    <property type="project" value="TreeGrafter"/>
</dbReference>
<dbReference type="SUPFAM" id="SSF51206">
    <property type="entry name" value="cAMP-binding domain-like"/>
    <property type="match status" value="1"/>
</dbReference>
<evidence type="ECO:0000259" key="5">
    <source>
        <dbReference type="PROSITE" id="PS50042"/>
    </source>
</evidence>
<dbReference type="InterPro" id="IPR000595">
    <property type="entry name" value="cNMP-bd_dom"/>
</dbReference>
<dbReference type="CDD" id="cd00038">
    <property type="entry name" value="CAP_ED"/>
    <property type="match status" value="1"/>
</dbReference>
<dbReference type="AlphaFoldDB" id="A0A3A9JV08"/>
<evidence type="ECO:0000256" key="1">
    <source>
        <dbReference type="ARBA" id="ARBA00023015"/>
    </source>
</evidence>
<dbReference type="PRINTS" id="PR00034">
    <property type="entry name" value="HTHCRP"/>
</dbReference>
<dbReference type="InterPro" id="IPR012318">
    <property type="entry name" value="HTH_CRP"/>
</dbReference>
<evidence type="ECO:0000256" key="4">
    <source>
        <dbReference type="ARBA" id="ARBA00023163"/>
    </source>
</evidence>
<dbReference type="GO" id="GO:0003700">
    <property type="term" value="F:DNA-binding transcription factor activity"/>
    <property type="evidence" value="ECO:0007669"/>
    <property type="project" value="TreeGrafter"/>
</dbReference>
<proteinExistence type="predicted"/>
<dbReference type="PROSITE" id="PS50042">
    <property type="entry name" value="CNMP_BINDING_3"/>
    <property type="match status" value="1"/>
</dbReference>
<keyword evidence="7" id="KW-1185">Reference proteome</keyword>
<dbReference type="InterPro" id="IPR036390">
    <property type="entry name" value="WH_DNA-bd_sf"/>
</dbReference>
<dbReference type="PANTHER" id="PTHR24567:SF74">
    <property type="entry name" value="HTH-TYPE TRANSCRIPTIONAL REGULATOR ARCR"/>
    <property type="match status" value="1"/>
</dbReference>
<evidence type="ECO:0000313" key="7">
    <source>
        <dbReference type="Proteomes" id="UP000281498"/>
    </source>
</evidence>
<dbReference type="InterPro" id="IPR050397">
    <property type="entry name" value="Env_Response_Regulators"/>
</dbReference>
<keyword evidence="3" id="KW-0010">Activator</keyword>
<dbReference type="PANTHER" id="PTHR24567">
    <property type="entry name" value="CRP FAMILY TRANSCRIPTIONAL REGULATORY PROTEIN"/>
    <property type="match status" value="1"/>
</dbReference>
<accession>A0A3A9JV08</accession>
<sequence length="165" mass="19298">MTIYKKGETLFRQGETGPLFLLKDGLLKVTRLKEDGTSTLVNLILPDEVFPHHSLLTPNEYFGTAIAAIKCEVKIIPSSDWYDQLENNPQRLRETALLLQNKLRMMQQRIDQLSAFSPSEKFLLFRQWFHSYFPDLVLEEVLTQEEIGQFIGLRRETVNRMLRKL</sequence>
<keyword evidence="2" id="KW-0238">DNA-binding</keyword>
<reference evidence="6 7" key="1">
    <citation type="submission" date="2017-10" db="EMBL/GenBank/DDBJ databases">
        <title>Bacillus sp. nov., a halophilic bacterium isolated from a Keqin Lake.</title>
        <authorList>
            <person name="Wang H."/>
        </authorList>
    </citation>
    <scope>NUCLEOTIDE SEQUENCE [LARGE SCALE GENOMIC DNA]</scope>
    <source>
        <strain evidence="6 7">KCTC 13187</strain>
    </source>
</reference>
<comment type="caution">
    <text evidence="6">The sequence shown here is derived from an EMBL/GenBank/DDBJ whole genome shotgun (WGS) entry which is preliminary data.</text>
</comment>
<dbReference type="EMBL" id="PDOE01000040">
    <property type="protein sequence ID" value="RKL64764.1"/>
    <property type="molecule type" value="Genomic_DNA"/>
</dbReference>